<sequence>MICVTRLNGVFLIGLKNYPRRCGEHRKNQDIDWHNAKDPEEPTKPLAFELLASAIRLPYQYSDSPKNRVNGQLRFDASIEELEDERIDSWQKSFMLAGELILPFELQDSGFYEVKLVDYLLRYSPELGLEAIQISDD</sequence>
<accession>A0A7D4K9Q6</accession>
<dbReference type="AlphaFoldDB" id="A0A7D4K9Q6"/>
<dbReference type="Pfam" id="PF18395">
    <property type="entry name" value="Cas3_C"/>
    <property type="match status" value="1"/>
</dbReference>
<dbReference type="EMBL" id="JABZXJ010000039">
    <property type="protein sequence ID" value="MBF1650204.1"/>
    <property type="molecule type" value="Genomic_DNA"/>
</dbReference>
<organism evidence="2 3">
    <name type="scientific">Rothia dentocariosa</name>
    <dbReference type="NCBI Taxonomy" id="2047"/>
    <lineage>
        <taxon>Bacteria</taxon>
        <taxon>Bacillati</taxon>
        <taxon>Actinomycetota</taxon>
        <taxon>Actinomycetes</taxon>
        <taxon>Micrococcales</taxon>
        <taxon>Micrococcaceae</taxon>
        <taxon>Rothia</taxon>
    </lineage>
</organism>
<evidence type="ECO:0000313" key="3">
    <source>
        <dbReference type="Proteomes" id="UP000769484"/>
    </source>
</evidence>
<name>A0A7D4K9Q6_9MICC</name>
<evidence type="ECO:0000313" key="2">
    <source>
        <dbReference type="EMBL" id="MBF1650204.1"/>
    </source>
</evidence>
<dbReference type="Proteomes" id="UP000769484">
    <property type="component" value="Unassembled WGS sequence"/>
</dbReference>
<gene>
    <name evidence="2" type="ORF">HXO56_08990</name>
</gene>
<feature type="domain" description="Cas3 C-terminal" evidence="1">
    <location>
        <begin position="37"/>
        <end position="129"/>
    </location>
</feature>
<protein>
    <recommendedName>
        <fullName evidence="1">Cas3 C-terminal domain-containing protein</fullName>
    </recommendedName>
</protein>
<reference evidence="2" key="1">
    <citation type="submission" date="2020-04" db="EMBL/GenBank/DDBJ databases">
        <title>Deep metagenomics examines the oral microbiome during advanced dental caries in children, revealing novel taxa and co-occurrences with host molecules.</title>
        <authorList>
            <person name="Baker J.L."/>
            <person name="Morton J.T."/>
            <person name="Dinis M."/>
            <person name="Alvarez R."/>
            <person name="Tran N.C."/>
            <person name="Knight R."/>
            <person name="Edlund A."/>
        </authorList>
    </citation>
    <scope>NUCLEOTIDE SEQUENCE</scope>
    <source>
        <strain evidence="2">JCVI_47_bin.4</strain>
    </source>
</reference>
<proteinExistence type="predicted"/>
<evidence type="ECO:0000259" key="1">
    <source>
        <dbReference type="Pfam" id="PF18395"/>
    </source>
</evidence>
<dbReference type="InterPro" id="IPR041372">
    <property type="entry name" value="Cas3_C"/>
</dbReference>
<comment type="caution">
    <text evidence="2">The sequence shown here is derived from an EMBL/GenBank/DDBJ whole genome shotgun (WGS) entry which is preliminary data.</text>
</comment>